<dbReference type="RefSeq" id="WP_377817519.1">
    <property type="nucleotide sequence ID" value="NZ_JBHSLU010000063.1"/>
</dbReference>
<evidence type="ECO:0000313" key="4">
    <source>
        <dbReference type="EMBL" id="MFC5507604.1"/>
    </source>
</evidence>
<evidence type="ECO:0000259" key="3">
    <source>
        <dbReference type="Pfam" id="PF11972"/>
    </source>
</evidence>
<sequence>MKRAPLNSYASLGAAFSRETDDLAVGVCRLDARLAASGLADGWQNRCDINEAFMAIQSEGFLVDLTDLVLHDGNLNKRAPTNELVRASSILRAYRVARQRPAPWPLTKRGLASLAGGLSSKEFAEETPPPATTERKRKDEDFDAFSDQFAEIDALIERTGRVLRGEVAASRNRTLLAGTPDEKQFEAEDRWFSVLSDLERLPAVQAAAFGWQAWRELGVHDGQPWLGLIIASSILRSRGLTESTLPLAAAYRKAGYRGRQLISKEMAVGTFCELLTEALRLANSDLSTLSLHRDLMAPKLAGRRKGSKLNDLVDLFLSRPIVTMPLAREHLKVTPHAVKCMFDELGPSLPRELTQRSRYRAWGII</sequence>
<dbReference type="EMBL" id="JBHSLU010000063">
    <property type="protein sequence ID" value="MFC5507604.1"/>
    <property type="molecule type" value="Genomic_DNA"/>
</dbReference>
<feature type="domain" description="DUF1612" evidence="2">
    <location>
        <begin position="189"/>
        <end position="300"/>
    </location>
</feature>
<proteinExistence type="predicted"/>
<dbReference type="Pfam" id="PF11972">
    <property type="entry name" value="HTH_13"/>
    <property type="match status" value="1"/>
</dbReference>
<accession>A0ABW0P762</accession>
<name>A0ABW0P762_9HYPH</name>
<dbReference type="InterPro" id="IPR011670">
    <property type="entry name" value="DUF1612"/>
</dbReference>
<evidence type="ECO:0000313" key="5">
    <source>
        <dbReference type="Proteomes" id="UP001596060"/>
    </source>
</evidence>
<gene>
    <name evidence="4" type="ORF">ACFPN9_20380</name>
</gene>
<evidence type="ECO:0000259" key="2">
    <source>
        <dbReference type="Pfam" id="PF07756"/>
    </source>
</evidence>
<organism evidence="4 5">
    <name type="scientific">Bosea massiliensis</name>
    <dbReference type="NCBI Taxonomy" id="151419"/>
    <lineage>
        <taxon>Bacteria</taxon>
        <taxon>Pseudomonadati</taxon>
        <taxon>Pseudomonadota</taxon>
        <taxon>Alphaproteobacteria</taxon>
        <taxon>Hyphomicrobiales</taxon>
        <taxon>Boseaceae</taxon>
        <taxon>Bosea</taxon>
    </lineage>
</organism>
<dbReference type="Proteomes" id="UP001596060">
    <property type="component" value="Unassembled WGS sequence"/>
</dbReference>
<feature type="region of interest" description="Disordered" evidence="1">
    <location>
        <begin position="119"/>
        <end position="139"/>
    </location>
</feature>
<evidence type="ECO:0000256" key="1">
    <source>
        <dbReference type="SAM" id="MobiDB-lite"/>
    </source>
</evidence>
<feature type="domain" description="HTH DNA binding" evidence="3">
    <location>
        <begin position="309"/>
        <end position="365"/>
    </location>
</feature>
<protein>
    <submittedName>
        <fullName evidence="4">Helix-turn-helix domain-containing protein</fullName>
    </submittedName>
</protein>
<dbReference type="Pfam" id="PF07756">
    <property type="entry name" value="DUF1612"/>
    <property type="match status" value="1"/>
</dbReference>
<comment type="caution">
    <text evidence="4">The sequence shown here is derived from an EMBL/GenBank/DDBJ whole genome shotgun (WGS) entry which is preliminary data.</text>
</comment>
<reference evidence="5" key="1">
    <citation type="journal article" date="2019" name="Int. J. Syst. Evol. Microbiol.">
        <title>The Global Catalogue of Microorganisms (GCM) 10K type strain sequencing project: providing services to taxonomists for standard genome sequencing and annotation.</title>
        <authorList>
            <consortium name="The Broad Institute Genomics Platform"/>
            <consortium name="The Broad Institute Genome Sequencing Center for Infectious Disease"/>
            <person name="Wu L."/>
            <person name="Ma J."/>
        </authorList>
    </citation>
    <scope>NUCLEOTIDE SEQUENCE [LARGE SCALE GENOMIC DNA]</scope>
    <source>
        <strain evidence="5">CCUG 43117</strain>
    </source>
</reference>
<keyword evidence="5" id="KW-1185">Reference proteome</keyword>
<dbReference type="InterPro" id="IPR021068">
    <property type="entry name" value="HTH_DNA-bd"/>
</dbReference>